<feature type="binding site" evidence="14">
    <location>
        <position position="88"/>
    </location>
    <ligand>
        <name>[2Fe-2S] cluster</name>
        <dbReference type="ChEBI" id="CHEBI:190135"/>
    </ligand>
</feature>
<dbReference type="PROSITE" id="PS01099">
    <property type="entry name" value="COMPLEX1_24K"/>
    <property type="match status" value="1"/>
</dbReference>
<keyword evidence="4" id="KW-0874">Quinone</keyword>
<dbReference type="PANTHER" id="PTHR10371">
    <property type="entry name" value="NADH DEHYDROGENASE UBIQUINONE FLAVOPROTEIN 2, MITOCHONDRIAL"/>
    <property type="match status" value="1"/>
</dbReference>
<feature type="binding site" evidence="14">
    <location>
        <position position="129"/>
    </location>
    <ligand>
        <name>[2Fe-2S] cluster</name>
        <dbReference type="ChEBI" id="CHEBI:190135"/>
    </ligand>
</feature>
<evidence type="ECO:0000256" key="11">
    <source>
        <dbReference type="ARBA" id="ARBA00032788"/>
    </source>
</evidence>
<evidence type="ECO:0000256" key="8">
    <source>
        <dbReference type="ARBA" id="ARBA00023027"/>
    </source>
</evidence>
<feature type="binding site" evidence="14">
    <location>
        <position position="93"/>
    </location>
    <ligand>
        <name>[2Fe-2S] cluster</name>
        <dbReference type="ChEBI" id="CHEBI:190135"/>
    </ligand>
</feature>
<dbReference type="GO" id="GO:0046872">
    <property type="term" value="F:metal ion binding"/>
    <property type="evidence" value="ECO:0007669"/>
    <property type="project" value="UniProtKB-KW"/>
</dbReference>
<evidence type="ECO:0000256" key="14">
    <source>
        <dbReference type="PIRSR" id="PIRSR000216-1"/>
    </source>
</evidence>
<gene>
    <name evidence="15" type="primary">nuoE</name>
    <name evidence="15" type="ORF">GUU85_00730</name>
</gene>
<protein>
    <recommendedName>
        <fullName evidence="2">NADH-quinone oxidoreductase subunit E</fullName>
    </recommendedName>
    <alternativeName>
        <fullName evidence="10">NADH dehydrogenase I subunit E</fullName>
    </alternativeName>
    <alternativeName>
        <fullName evidence="11">NDH-1 subunit E</fullName>
    </alternativeName>
</protein>
<evidence type="ECO:0000313" key="16">
    <source>
        <dbReference type="Proteomes" id="UP000502958"/>
    </source>
</evidence>
<reference evidence="15 16" key="1">
    <citation type="submission" date="2020-01" db="EMBL/GenBank/DDBJ databases">
        <title>Complete genome of Buchnera aphidicola isolated from Chaitophorus populeti.</title>
        <authorList>
            <person name="Park J."/>
            <person name="Xi H."/>
        </authorList>
    </citation>
    <scope>NUCLEOTIDE SEQUENCE [LARGE SCALE GENOMIC DNA]</scope>
    <source>
        <strain evidence="15 16">UsonBac</strain>
    </source>
</reference>
<evidence type="ECO:0000256" key="3">
    <source>
        <dbReference type="ARBA" id="ARBA00022714"/>
    </source>
</evidence>
<evidence type="ECO:0000256" key="12">
    <source>
        <dbReference type="ARBA" id="ARBA00034078"/>
    </source>
</evidence>
<evidence type="ECO:0000256" key="9">
    <source>
        <dbReference type="ARBA" id="ARBA00026021"/>
    </source>
</evidence>
<dbReference type="InterPro" id="IPR002023">
    <property type="entry name" value="NuoE-like"/>
</dbReference>
<dbReference type="RefSeq" id="WP_163119765.1">
    <property type="nucleotide sequence ID" value="NZ_CP047588.1"/>
</dbReference>
<keyword evidence="7 14" id="KW-0411">Iron-sulfur</keyword>
<dbReference type="PIRSF" id="PIRSF000216">
    <property type="entry name" value="NADH_DH_24kDa"/>
    <property type="match status" value="1"/>
</dbReference>
<comment type="similarity">
    <text evidence="1">Belongs to the complex I 24 kDa subunit family.</text>
</comment>
<dbReference type="SUPFAM" id="SSF52833">
    <property type="entry name" value="Thioredoxin-like"/>
    <property type="match status" value="1"/>
</dbReference>
<evidence type="ECO:0000313" key="15">
    <source>
        <dbReference type="EMBL" id="QIE02273.1"/>
    </source>
</evidence>
<name>A0A6C1F6T6_BUCUN</name>
<comment type="catalytic activity">
    <reaction evidence="13">
        <text>a quinone + NADH + 5 H(+)(in) = a quinol + NAD(+) + 4 H(+)(out)</text>
        <dbReference type="Rhea" id="RHEA:57888"/>
        <dbReference type="ChEBI" id="CHEBI:15378"/>
        <dbReference type="ChEBI" id="CHEBI:24646"/>
        <dbReference type="ChEBI" id="CHEBI:57540"/>
        <dbReference type="ChEBI" id="CHEBI:57945"/>
        <dbReference type="ChEBI" id="CHEBI:132124"/>
    </reaction>
</comment>
<evidence type="ECO:0000256" key="2">
    <source>
        <dbReference type="ARBA" id="ARBA00019898"/>
    </source>
</evidence>
<dbReference type="EMBL" id="CP047588">
    <property type="protein sequence ID" value="QIE02273.1"/>
    <property type="molecule type" value="Genomic_DNA"/>
</dbReference>
<keyword evidence="3 14" id="KW-0001">2Fe-2S</keyword>
<keyword evidence="6 14" id="KW-0408">Iron</keyword>
<evidence type="ECO:0000256" key="5">
    <source>
        <dbReference type="ARBA" id="ARBA00022723"/>
    </source>
</evidence>
<dbReference type="AlphaFoldDB" id="A0A6C1F6T6"/>
<keyword evidence="15" id="KW-0560">Oxidoreductase</keyword>
<evidence type="ECO:0000256" key="10">
    <source>
        <dbReference type="ARBA" id="ARBA00031580"/>
    </source>
</evidence>
<keyword evidence="5 14" id="KW-0479">Metal-binding</keyword>
<dbReference type="Proteomes" id="UP000502958">
    <property type="component" value="Chromosome"/>
</dbReference>
<evidence type="ECO:0000256" key="6">
    <source>
        <dbReference type="ARBA" id="ARBA00023004"/>
    </source>
</evidence>
<proteinExistence type="inferred from homology"/>
<dbReference type="InterPro" id="IPR041921">
    <property type="entry name" value="NuoE_N"/>
</dbReference>
<organism evidence="15 16">
    <name type="scientific">Buchnera aphidicola subsp. Uroleucon sonchi</name>
    <dbReference type="NCBI Taxonomy" id="118118"/>
    <lineage>
        <taxon>Bacteria</taxon>
        <taxon>Pseudomonadati</taxon>
        <taxon>Pseudomonadota</taxon>
        <taxon>Gammaproteobacteria</taxon>
        <taxon>Enterobacterales</taxon>
        <taxon>Erwiniaceae</taxon>
        <taxon>Buchnera</taxon>
    </lineage>
</organism>
<evidence type="ECO:0000256" key="7">
    <source>
        <dbReference type="ARBA" id="ARBA00023014"/>
    </source>
</evidence>
<dbReference type="FunFam" id="1.10.10.1590:FF:000001">
    <property type="entry name" value="NADH-quinone oxidoreductase subunit E"/>
    <property type="match status" value="1"/>
</dbReference>
<dbReference type="GO" id="GO:0051537">
    <property type="term" value="F:2 iron, 2 sulfur cluster binding"/>
    <property type="evidence" value="ECO:0007669"/>
    <property type="project" value="UniProtKB-KW"/>
</dbReference>
<dbReference type="CDD" id="cd03064">
    <property type="entry name" value="TRX_Fd_NuoE"/>
    <property type="match status" value="1"/>
</dbReference>
<evidence type="ECO:0000256" key="1">
    <source>
        <dbReference type="ARBA" id="ARBA00010643"/>
    </source>
</evidence>
<comment type="cofactor">
    <cofactor evidence="12">
        <name>[2Fe-2S] cluster</name>
        <dbReference type="ChEBI" id="CHEBI:190135"/>
    </cofactor>
</comment>
<evidence type="ECO:0000256" key="4">
    <source>
        <dbReference type="ARBA" id="ARBA00022719"/>
    </source>
</evidence>
<dbReference type="NCBIfam" id="NF005722">
    <property type="entry name" value="PRK07539.1-2"/>
    <property type="match status" value="1"/>
</dbReference>
<evidence type="ECO:0000256" key="13">
    <source>
        <dbReference type="ARBA" id="ARBA00047712"/>
    </source>
</evidence>
<dbReference type="Pfam" id="PF01257">
    <property type="entry name" value="2Fe-2S_thioredx"/>
    <property type="match status" value="1"/>
</dbReference>
<dbReference type="NCBIfam" id="TIGR01958">
    <property type="entry name" value="nuoE_fam"/>
    <property type="match status" value="1"/>
</dbReference>
<dbReference type="Gene3D" id="3.40.30.10">
    <property type="entry name" value="Glutaredoxin"/>
    <property type="match status" value="1"/>
</dbReference>
<dbReference type="GO" id="GO:0003954">
    <property type="term" value="F:NADH dehydrogenase activity"/>
    <property type="evidence" value="ECO:0007669"/>
    <property type="project" value="TreeGrafter"/>
</dbReference>
<accession>A0A6C1F6T6</accession>
<dbReference type="InterPro" id="IPR042128">
    <property type="entry name" value="NuoE_dom"/>
</dbReference>
<dbReference type="FunFam" id="3.40.30.10:FF:000015">
    <property type="entry name" value="NADH-quinone oxidoreductase subunit E"/>
    <property type="match status" value="1"/>
</dbReference>
<sequence length="162" mass="18754">MREISIKFQLTNEEINEIENQKKYYENFRAISIEALKIVQKKRGWISDQAIYAIAEILQIPPSEIEGVATFYSQIFRQPVGRNIIRYCDSVVCFLTGYKEIKSTLEKLLKIKIGETTKDNQFTLLPICCLGNCDKGPTIMINEDIYSFLTPESIPSILERYK</sequence>
<keyword evidence="8" id="KW-0520">NAD</keyword>
<dbReference type="GO" id="GO:0048038">
    <property type="term" value="F:quinone binding"/>
    <property type="evidence" value="ECO:0007669"/>
    <property type="project" value="UniProtKB-KW"/>
</dbReference>
<comment type="subunit">
    <text evidence="9">Composed of 13 different subunits. Subunits NuoCD, E, F, and G constitute the peripheral sector of the complex.</text>
</comment>
<dbReference type="PANTHER" id="PTHR10371:SF3">
    <property type="entry name" value="NADH DEHYDROGENASE [UBIQUINONE] FLAVOPROTEIN 2, MITOCHONDRIAL"/>
    <property type="match status" value="1"/>
</dbReference>
<comment type="cofactor">
    <cofactor evidence="14">
        <name>[2Fe-2S] cluster</name>
        <dbReference type="ChEBI" id="CHEBI:190135"/>
    </cofactor>
    <text evidence="14">Binds 1 [2Fe-2S] cluster.</text>
</comment>
<dbReference type="InterPro" id="IPR036249">
    <property type="entry name" value="Thioredoxin-like_sf"/>
</dbReference>
<feature type="binding site" evidence="14">
    <location>
        <position position="133"/>
    </location>
    <ligand>
        <name>[2Fe-2S] cluster</name>
        <dbReference type="ChEBI" id="CHEBI:190135"/>
    </ligand>
</feature>
<dbReference type="Gene3D" id="1.10.10.1590">
    <property type="entry name" value="NADH-quinone oxidoreductase subunit E"/>
    <property type="match status" value="1"/>
</dbReference>